<name>A0A848DJY5_9PSEU</name>
<feature type="domain" description="Purine catabolism PurC-like" evidence="2">
    <location>
        <begin position="3"/>
        <end position="58"/>
    </location>
</feature>
<evidence type="ECO:0000259" key="4">
    <source>
        <dbReference type="Pfam" id="PF17853"/>
    </source>
</evidence>
<evidence type="ECO:0000313" key="6">
    <source>
        <dbReference type="Proteomes" id="UP000586918"/>
    </source>
</evidence>
<dbReference type="Pfam" id="PF13556">
    <property type="entry name" value="HTH_30"/>
    <property type="match status" value="1"/>
</dbReference>
<dbReference type="Pfam" id="PF17853">
    <property type="entry name" value="GGDEF_2"/>
    <property type="match status" value="1"/>
</dbReference>
<keyword evidence="6" id="KW-1185">Reference proteome</keyword>
<dbReference type="PANTHER" id="PTHR33744:SF7">
    <property type="entry name" value="PUCR FAMILY TRANSCRIPTIONAL REGULATOR"/>
    <property type="match status" value="1"/>
</dbReference>
<dbReference type="Proteomes" id="UP000586918">
    <property type="component" value="Unassembled WGS sequence"/>
</dbReference>
<evidence type="ECO:0000256" key="1">
    <source>
        <dbReference type="ARBA" id="ARBA00006754"/>
    </source>
</evidence>
<comment type="caution">
    <text evidence="5">The sequence shown here is derived from an EMBL/GenBank/DDBJ whole genome shotgun (WGS) entry which is preliminary data.</text>
</comment>
<evidence type="ECO:0000259" key="2">
    <source>
        <dbReference type="Pfam" id="PF07905"/>
    </source>
</evidence>
<dbReference type="Gene3D" id="1.10.10.2840">
    <property type="entry name" value="PucR C-terminal helix-turn-helix domain"/>
    <property type="match status" value="1"/>
</dbReference>
<dbReference type="PANTHER" id="PTHR33744">
    <property type="entry name" value="CARBOHYDRATE DIACID REGULATOR"/>
    <property type="match status" value="1"/>
</dbReference>
<dbReference type="InterPro" id="IPR051448">
    <property type="entry name" value="CdaR-like_regulators"/>
</dbReference>
<dbReference type="InterPro" id="IPR042070">
    <property type="entry name" value="PucR_C-HTH_sf"/>
</dbReference>
<comment type="similarity">
    <text evidence="1">Belongs to the CdaR family.</text>
</comment>
<evidence type="ECO:0000259" key="3">
    <source>
        <dbReference type="Pfam" id="PF13556"/>
    </source>
</evidence>
<evidence type="ECO:0000313" key="5">
    <source>
        <dbReference type="EMBL" id="NMH93027.1"/>
    </source>
</evidence>
<reference evidence="5 6" key="1">
    <citation type="submission" date="2020-04" db="EMBL/GenBank/DDBJ databases">
        <authorList>
            <person name="Klaysubun C."/>
            <person name="Duangmal K."/>
            <person name="Lipun K."/>
        </authorList>
    </citation>
    <scope>NUCLEOTIDE SEQUENCE [LARGE SCALE GENOMIC DNA]</scope>
    <source>
        <strain evidence="5 6">DSM 45300</strain>
    </source>
</reference>
<proteinExistence type="inferred from homology"/>
<organism evidence="5 6">
    <name type="scientific">Pseudonocardia bannensis</name>
    <dbReference type="NCBI Taxonomy" id="630973"/>
    <lineage>
        <taxon>Bacteria</taxon>
        <taxon>Bacillati</taxon>
        <taxon>Actinomycetota</taxon>
        <taxon>Actinomycetes</taxon>
        <taxon>Pseudonocardiales</taxon>
        <taxon>Pseudonocardiaceae</taxon>
        <taxon>Pseudonocardia</taxon>
    </lineage>
</organism>
<dbReference type="Pfam" id="PF07905">
    <property type="entry name" value="PucR"/>
    <property type="match status" value="2"/>
</dbReference>
<accession>A0A848DJY5</accession>
<dbReference type="EMBL" id="JAAXKZ010000055">
    <property type="protein sequence ID" value="NMH93027.1"/>
    <property type="molecule type" value="Genomic_DNA"/>
</dbReference>
<dbReference type="InterPro" id="IPR012914">
    <property type="entry name" value="PucR_dom"/>
</dbReference>
<feature type="domain" description="PucR C-terminal helix-turn-helix" evidence="3">
    <location>
        <begin position="499"/>
        <end position="555"/>
    </location>
</feature>
<feature type="domain" description="Purine catabolism PurC-like" evidence="2">
    <location>
        <begin position="76"/>
        <end position="139"/>
    </location>
</feature>
<dbReference type="InterPro" id="IPR025736">
    <property type="entry name" value="PucR_C-HTH_dom"/>
</dbReference>
<protein>
    <submittedName>
        <fullName evidence="5">PucR family transcriptional regulator</fullName>
    </submittedName>
</protein>
<gene>
    <name evidence="5" type="ORF">HF519_15890</name>
</gene>
<feature type="domain" description="CdaR GGDEF-like" evidence="4">
    <location>
        <begin position="303"/>
        <end position="442"/>
    </location>
</feature>
<dbReference type="AlphaFoldDB" id="A0A848DJY5"/>
<dbReference type="InterPro" id="IPR041522">
    <property type="entry name" value="CdaR_GGDEF"/>
</dbReference>
<sequence>MQDVLKVDSLQGSTVLSGASGLLRTVSRLNVIEVPDILPWVKPHELLLTTGFPLLHADSVQPARAGLNGPVRVEADPMAQLVAEFHERGVCALAVKSGRYLLDVPAAALEASDRLGFPLLSLPPDIAFDDVLADVFAALLDHQARTLARAHDLQRSLEAVLLAGGDLAEVTDEVARLLDVAVLITTPDGRLQASGGDAARRAALMALPVFDGTGRFRTEEFSTGIVHQQEPSSGELAVVPVHGGGVNHGRIVAHSITGQLSDVGVHALERVATVVALLITRQLAVAAVESKYRGDFLRDALTGRAGEPQQVAAHCAALGWDINRPLVVAVAELEPDDDTGSGPHTTLPVRSYQDRLAAAWQQVMRSRDSRAPVVGFSQEIIALIPVSGTTAEVEATVAGIVADVARDRGGGRRSFCVGVSRVVPDAATAPEALTTAYQQARKSVAIGRRIHGAGSVTHFGGLGVHRLLSLVPDPAELRSFATEVLGELAGDGPEILDLRVTLQALLDNNFNVAETARSLHFHYNTLRYRIGKLERMLGPFATDPTLRLDISLALQVIAMRGL</sequence>